<evidence type="ECO:0000313" key="5">
    <source>
        <dbReference type="Proteomes" id="UP001431783"/>
    </source>
</evidence>
<keyword evidence="5" id="KW-1185">Reference proteome</keyword>
<protein>
    <submittedName>
        <fullName evidence="4">Uncharacterized protein</fullName>
    </submittedName>
</protein>
<accession>A0AAW1UNV2</accession>
<dbReference type="PRINTS" id="PR00947">
    <property type="entry name" value="CUTICLE"/>
</dbReference>
<sequence length="202" mass="22589">MISLYLLVLTVTAVTFGHEHHYAPAHYKFDYGVHDPHTHDVKSQWEHRDGKEVKGAYTLKEADGTTRLVEYTAGPHSGFNAVVKRIGHAHHPAHYGHHHGGHGGDSFVPSHYKFSYGVHDPHTHDMKSHWEERDGHHVKGAYTLKEADGTIRIVEYTVGPHSGFQAVVKRIGHANHPAHDHHKNGQGGHSFVGPTHWGFQHG</sequence>
<feature type="signal peptide" evidence="3">
    <location>
        <begin position="1"/>
        <end position="17"/>
    </location>
</feature>
<proteinExistence type="predicted"/>
<dbReference type="Proteomes" id="UP001431783">
    <property type="component" value="Unassembled WGS sequence"/>
</dbReference>
<dbReference type="PANTHER" id="PTHR12236:SF96">
    <property type="entry name" value="PUPAL CUTICLE PROTEIN EDG-84A-LIKE PROTEIN"/>
    <property type="match status" value="1"/>
</dbReference>
<evidence type="ECO:0000313" key="4">
    <source>
        <dbReference type="EMBL" id="KAK9881129.1"/>
    </source>
</evidence>
<dbReference type="Pfam" id="PF00379">
    <property type="entry name" value="Chitin_bind_4"/>
    <property type="match status" value="2"/>
</dbReference>
<dbReference type="PROSITE" id="PS51155">
    <property type="entry name" value="CHIT_BIND_RR_2"/>
    <property type="match status" value="2"/>
</dbReference>
<dbReference type="PANTHER" id="PTHR12236">
    <property type="entry name" value="STRUCTURAL CONTITUENT OF CUTICLE"/>
    <property type="match status" value="1"/>
</dbReference>
<dbReference type="InterPro" id="IPR000618">
    <property type="entry name" value="Insect_cuticle"/>
</dbReference>
<organism evidence="4 5">
    <name type="scientific">Henosepilachna vigintioctopunctata</name>
    <dbReference type="NCBI Taxonomy" id="420089"/>
    <lineage>
        <taxon>Eukaryota</taxon>
        <taxon>Metazoa</taxon>
        <taxon>Ecdysozoa</taxon>
        <taxon>Arthropoda</taxon>
        <taxon>Hexapoda</taxon>
        <taxon>Insecta</taxon>
        <taxon>Pterygota</taxon>
        <taxon>Neoptera</taxon>
        <taxon>Endopterygota</taxon>
        <taxon>Coleoptera</taxon>
        <taxon>Polyphaga</taxon>
        <taxon>Cucujiformia</taxon>
        <taxon>Coccinelloidea</taxon>
        <taxon>Coccinellidae</taxon>
        <taxon>Epilachninae</taxon>
        <taxon>Epilachnini</taxon>
        <taxon>Henosepilachna</taxon>
    </lineage>
</organism>
<feature type="chain" id="PRO_5043688173" evidence="3">
    <location>
        <begin position="18"/>
        <end position="202"/>
    </location>
</feature>
<dbReference type="InterPro" id="IPR051217">
    <property type="entry name" value="Insect_Cuticle_Struc_Prot"/>
</dbReference>
<dbReference type="GO" id="GO:0042302">
    <property type="term" value="F:structural constituent of cuticle"/>
    <property type="evidence" value="ECO:0007669"/>
    <property type="project" value="UniProtKB-UniRule"/>
</dbReference>
<comment type="caution">
    <text evidence="4">The sequence shown here is derived from an EMBL/GenBank/DDBJ whole genome shotgun (WGS) entry which is preliminary data.</text>
</comment>
<evidence type="ECO:0000256" key="3">
    <source>
        <dbReference type="SAM" id="SignalP"/>
    </source>
</evidence>
<keyword evidence="1 2" id="KW-0193">Cuticle</keyword>
<dbReference type="EMBL" id="JARQZJ010000067">
    <property type="protein sequence ID" value="KAK9881129.1"/>
    <property type="molecule type" value="Genomic_DNA"/>
</dbReference>
<dbReference type="GO" id="GO:0005615">
    <property type="term" value="C:extracellular space"/>
    <property type="evidence" value="ECO:0007669"/>
    <property type="project" value="TreeGrafter"/>
</dbReference>
<gene>
    <name evidence="4" type="ORF">WA026_014480</name>
</gene>
<evidence type="ECO:0000256" key="1">
    <source>
        <dbReference type="ARBA" id="ARBA00022460"/>
    </source>
</evidence>
<dbReference type="PROSITE" id="PS00233">
    <property type="entry name" value="CHIT_BIND_RR_1"/>
    <property type="match status" value="1"/>
</dbReference>
<reference evidence="4 5" key="1">
    <citation type="submission" date="2023-03" db="EMBL/GenBank/DDBJ databases">
        <title>Genome insight into feeding habits of ladybird beetles.</title>
        <authorList>
            <person name="Li H.-S."/>
            <person name="Huang Y.-H."/>
            <person name="Pang H."/>
        </authorList>
    </citation>
    <scope>NUCLEOTIDE SEQUENCE [LARGE SCALE GENOMIC DNA]</scope>
    <source>
        <strain evidence="4">SYSU_2023b</strain>
        <tissue evidence="4">Whole body</tissue>
    </source>
</reference>
<dbReference type="AlphaFoldDB" id="A0AAW1UNV2"/>
<name>A0AAW1UNV2_9CUCU</name>
<keyword evidence="3" id="KW-0732">Signal</keyword>
<dbReference type="InterPro" id="IPR031311">
    <property type="entry name" value="CHIT_BIND_RR_consensus"/>
</dbReference>
<dbReference type="GO" id="GO:0031012">
    <property type="term" value="C:extracellular matrix"/>
    <property type="evidence" value="ECO:0007669"/>
    <property type="project" value="TreeGrafter"/>
</dbReference>
<evidence type="ECO:0000256" key="2">
    <source>
        <dbReference type="PROSITE-ProRule" id="PRU00497"/>
    </source>
</evidence>